<dbReference type="InterPro" id="IPR032319">
    <property type="entry name" value="CLP1_P"/>
</dbReference>
<organism evidence="5">
    <name type="scientific">Aphanomyces invadans</name>
    <dbReference type="NCBI Taxonomy" id="157072"/>
    <lineage>
        <taxon>Eukaryota</taxon>
        <taxon>Sar</taxon>
        <taxon>Stramenopiles</taxon>
        <taxon>Oomycota</taxon>
        <taxon>Saprolegniomycetes</taxon>
        <taxon>Saprolegniales</taxon>
        <taxon>Verrucalvaceae</taxon>
        <taxon>Aphanomyces</taxon>
    </lineage>
</organism>
<dbReference type="Pfam" id="PF06807">
    <property type="entry name" value="Clp1"/>
    <property type="match status" value="1"/>
</dbReference>
<dbReference type="InterPro" id="IPR027417">
    <property type="entry name" value="P-loop_NTPase"/>
</dbReference>
<dbReference type="GO" id="GO:0051731">
    <property type="term" value="F:polynucleotide 5'-hydroxyl-kinase activity"/>
    <property type="evidence" value="ECO:0007669"/>
    <property type="project" value="InterPro"/>
</dbReference>
<dbReference type="eggNOG" id="KOG2749">
    <property type="taxonomic scope" value="Eukaryota"/>
</dbReference>
<dbReference type="InterPro" id="IPR010655">
    <property type="entry name" value="Clp1_C"/>
</dbReference>
<dbReference type="GO" id="GO:0005634">
    <property type="term" value="C:nucleus"/>
    <property type="evidence" value="ECO:0007669"/>
    <property type="project" value="TreeGrafter"/>
</dbReference>
<dbReference type="EMBL" id="KI913969">
    <property type="protein sequence ID" value="ETV98560.1"/>
    <property type="molecule type" value="Genomic_DNA"/>
</dbReference>
<keyword evidence="1" id="KW-0547">Nucleotide-binding</keyword>
<dbReference type="RefSeq" id="XP_008872757.1">
    <property type="nucleotide sequence ID" value="XM_008874535.1"/>
</dbReference>
<keyword evidence="2" id="KW-0067">ATP-binding</keyword>
<evidence type="ECO:0000259" key="4">
    <source>
        <dbReference type="Pfam" id="PF16575"/>
    </source>
</evidence>
<reference evidence="5" key="1">
    <citation type="submission" date="2013-12" db="EMBL/GenBank/DDBJ databases">
        <title>The Genome Sequence of Aphanomyces invadans NJM9701.</title>
        <authorList>
            <consortium name="The Broad Institute Genomics Platform"/>
            <person name="Russ C."/>
            <person name="Tyler B."/>
            <person name="van West P."/>
            <person name="Dieguez-Uribeondo J."/>
            <person name="Young S.K."/>
            <person name="Zeng Q."/>
            <person name="Gargeya S."/>
            <person name="Fitzgerald M."/>
            <person name="Abouelleil A."/>
            <person name="Alvarado L."/>
            <person name="Chapman S.B."/>
            <person name="Gainer-Dewar J."/>
            <person name="Goldberg J."/>
            <person name="Griggs A."/>
            <person name="Gujja S."/>
            <person name="Hansen M."/>
            <person name="Howarth C."/>
            <person name="Imamovic A."/>
            <person name="Ireland A."/>
            <person name="Larimer J."/>
            <person name="McCowan C."/>
            <person name="Murphy C."/>
            <person name="Pearson M."/>
            <person name="Poon T.W."/>
            <person name="Priest M."/>
            <person name="Roberts A."/>
            <person name="Saif S."/>
            <person name="Shea T."/>
            <person name="Sykes S."/>
            <person name="Wortman J."/>
            <person name="Nusbaum C."/>
            <person name="Birren B."/>
        </authorList>
    </citation>
    <scope>NUCLEOTIDE SEQUENCE [LARGE SCALE GENOMIC DNA]</scope>
    <source>
        <strain evidence="5">NJM9701</strain>
    </source>
</reference>
<dbReference type="GO" id="GO:0005524">
    <property type="term" value="F:ATP binding"/>
    <property type="evidence" value="ECO:0007669"/>
    <property type="project" value="UniProtKB-KW"/>
</dbReference>
<dbReference type="AlphaFoldDB" id="A0A024TWM1"/>
<feature type="domain" description="Clp1 C-terminal" evidence="3">
    <location>
        <begin position="278"/>
        <end position="355"/>
    </location>
</feature>
<feature type="domain" description="Clp1 P-loop" evidence="4">
    <location>
        <begin position="33"/>
        <end position="249"/>
    </location>
</feature>
<evidence type="ECO:0000259" key="3">
    <source>
        <dbReference type="Pfam" id="PF06807"/>
    </source>
</evidence>
<evidence type="ECO:0000313" key="5">
    <source>
        <dbReference type="EMBL" id="ETV98560.1"/>
    </source>
</evidence>
<dbReference type="VEuPathDB" id="FungiDB:H310_08684"/>
<sequence>MTHSAATLHALLAELRADAARTLSRGPTVLVAGPTDAGKSSLCRHLLWHSQLQAYDSDDGGASRQHPIVFADVDIGQGEIGLPGTIGASIVTRANFLVGSADVDRNNDADLAEFGANHNHPLRWLSNLHFYVGHTNMAEKSSLFKWYVKELASRIRNKHSADPMLAASGAVINTCGWVEGQGLALLMATIAIFQPSHVVVVGDVKLYDHLLHEQAAPHVLGLPRSHLAQRRSASYRRDARNARLRQYFTPPSSISPSPFLVNVAIADVRLFIVVVTPHKPTQVRRVAVVETLTRAVVAMCAAPTTADHALARATALGFLCIHSVNSTEKTIEFLSPRPGPLPSTHFILGQIEWIEG</sequence>
<evidence type="ECO:0000256" key="1">
    <source>
        <dbReference type="ARBA" id="ARBA00022741"/>
    </source>
</evidence>
<dbReference type="GO" id="GO:0006388">
    <property type="term" value="P:tRNA splicing, via endonucleolytic cleavage and ligation"/>
    <property type="evidence" value="ECO:0007669"/>
    <property type="project" value="TreeGrafter"/>
</dbReference>
<dbReference type="PANTHER" id="PTHR12755:SF6">
    <property type="entry name" value="POLYRIBONUCLEOTIDE 5'-HYDROXYL-KINASE CLP1"/>
    <property type="match status" value="1"/>
</dbReference>
<dbReference type="Pfam" id="PF16575">
    <property type="entry name" value="CLP1_P"/>
    <property type="match status" value="1"/>
</dbReference>
<dbReference type="Gene3D" id="3.40.50.300">
    <property type="entry name" value="P-loop containing nucleotide triphosphate hydrolases"/>
    <property type="match status" value="1"/>
</dbReference>
<dbReference type="Gene3D" id="2.40.30.330">
    <property type="entry name" value="Pre-mRNA cleavage complex subunit Clp1, C-terminal domain"/>
    <property type="match status" value="1"/>
</dbReference>
<evidence type="ECO:0000256" key="2">
    <source>
        <dbReference type="ARBA" id="ARBA00022840"/>
    </source>
</evidence>
<name>A0A024TWM1_9STRA</name>
<accession>A0A024TWM1</accession>
<proteinExistence type="predicted"/>
<dbReference type="InterPro" id="IPR045116">
    <property type="entry name" value="Clp1/Grc3"/>
</dbReference>
<dbReference type="GeneID" id="20085734"/>
<dbReference type="GO" id="GO:0031124">
    <property type="term" value="P:mRNA 3'-end processing"/>
    <property type="evidence" value="ECO:0007669"/>
    <property type="project" value="InterPro"/>
</dbReference>
<dbReference type="InterPro" id="IPR038238">
    <property type="entry name" value="Clp1_C_sf"/>
</dbReference>
<dbReference type="SUPFAM" id="SSF52540">
    <property type="entry name" value="P-loop containing nucleoside triphosphate hydrolases"/>
    <property type="match status" value="1"/>
</dbReference>
<dbReference type="STRING" id="157072.A0A024TWM1"/>
<dbReference type="OrthoDB" id="258143at2759"/>
<protein>
    <submittedName>
        <fullName evidence="5">Uncharacterized protein</fullName>
    </submittedName>
</protein>
<dbReference type="PANTHER" id="PTHR12755">
    <property type="entry name" value="CLEAVAGE/POLYADENYLATION FACTOR IA SUBUNIT CLP1P"/>
    <property type="match status" value="1"/>
</dbReference>
<gene>
    <name evidence="5" type="ORF">H310_08684</name>
</gene>